<dbReference type="InterPro" id="IPR031360">
    <property type="entry name" value="TrpP"/>
</dbReference>
<evidence type="ECO:0000313" key="2">
    <source>
        <dbReference type="EMBL" id="GAJ39528.1"/>
    </source>
</evidence>
<feature type="transmembrane region" description="Helical" evidence="1">
    <location>
        <begin position="77"/>
        <end position="94"/>
    </location>
</feature>
<protein>
    <submittedName>
        <fullName evidence="2">Putative tryptophan transporter</fullName>
    </submittedName>
</protein>
<keyword evidence="1" id="KW-0812">Transmembrane</keyword>
<keyword evidence="1" id="KW-1133">Transmembrane helix</keyword>
<feature type="transmembrane region" description="Helical" evidence="1">
    <location>
        <begin position="40"/>
        <end position="65"/>
    </location>
</feature>
<keyword evidence="1" id="KW-0472">Membrane</keyword>
<feature type="transmembrane region" description="Helical" evidence="1">
    <location>
        <begin position="6"/>
        <end position="28"/>
    </location>
</feature>
<accession>A0A023DE80</accession>
<sequence>MNTRILVSLALLVGIGAVLHAVIPGIFFGMKPDMMLTMMFLAILLFPDVKAVGLVGIVTGIISALTTNFPGGQIPNIVDKIITAFVVFVIALAVKKYSQTVVSAAVLTAIGTVVSGTVFLTAALLLVGLPGGATFSALFLAVVLPAAVINTIVMVIIYPIASSILKRMNITAHV</sequence>
<dbReference type="RefSeq" id="WP_042408595.1">
    <property type="nucleotide sequence ID" value="NZ_BAWO01000022.1"/>
</dbReference>
<dbReference type="OrthoDB" id="2243651at2"/>
<dbReference type="EMBL" id="BAWO01000022">
    <property type="protein sequence ID" value="GAJ39528.1"/>
    <property type="molecule type" value="Genomic_DNA"/>
</dbReference>
<keyword evidence="3" id="KW-1185">Reference proteome</keyword>
<dbReference type="Pfam" id="PF17099">
    <property type="entry name" value="TrpP"/>
    <property type="match status" value="1"/>
</dbReference>
<reference evidence="2 3" key="1">
    <citation type="submission" date="2014-04" db="EMBL/GenBank/DDBJ databases">
        <title>Whole genome shotgun sequence of Geobacillus caldoxylosilyticus NBRC 107762.</title>
        <authorList>
            <person name="Hosoyama A."/>
            <person name="Hosoyama Y."/>
            <person name="Katano-Makiyama Y."/>
            <person name="Tsuchikane K."/>
            <person name="Ohji S."/>
            <person name="Ichikawa N."/>
            <person name="Yamazoe A."/>
            <person name="Fujita N."/>
        </authorList>
    </citation>
    <scope>NUCLEOTIDE SEQUENCE [LARGE SCALE GENOMIC DNA]</scope>
    <source>
        <strain evidence="2 3">NBRC 107762</strain>
    </source>
</reference>
<comment type="caution">
    <text evidence="2">The sequence shown here is derived from an EMBL/GenBank/DDBJ whole genome shotgun (WGS) entry which is preliminary data.</text>
</comment>
<evidence type="ECO:0000256" key="1">
    <source>
        <dbReference type="SAM" id="Phobius"/>
    </source>
</evidence>
<gene>
    <name evidence="2" type="ORF">GCA01S_022_00070</name>
</gene>
<dbReference type="Proteomes" id="UP000023561">
    <property type="component" value="Unassembled WGS sequence"/>
</dbReference>
<name>A0A023DE80_9BACL</name>
<feature type="transmembrane region" description="Helical" evidence="1">
    <location>
        <begin position="135"/>
        <end position="158"/>
    </location>
</feature>
<organism evidence="2 3">
    <name type="scientific">Parageobacillus caldoxylosilyticus NBRC 107762</name>
    <dbReference type="NCBI Taxonomy" id="1220594"/>
    <lineage>
        <taxon>Bacteria</taxon>
        <taxon>Bacillati</taxon>
        <taxon>Bacillota</taxon>
        <taxon>Bacilli</taxon>
        <taxon>Bacillales</taxon>
        <taxon>Anoxybacillaceae</taxon>
        <taxon>Saccharococcus</taxon>
    </lineage>
</organism>
<dbReference type="AlphaFoldDB" id="A0A023DE80"/>
<proteinExistence type="predicted"/>
<feature type="transmembrane region" description="Helical" evidence="1">
    <location>
        <begin position="101"/>
        <end position="129"/>
    </location>
</feature>
<evidence type="ECO:0000313" key="3">
    <source>
        <dbReference type="Proteomes" id="UP000023561"/>
    </source>
</evidence>